<keyword evidence="2" id="KW-0378">Hydrolase</keyword>
<feature type="chain" id="PRO_5026274279" evidence="1">
    <location>
        <begin position="19"/>
        <end position="437"/>
    </location>
</feature>
<evidence type="ECO:0000256" key="1">
    <source>
        <dbReference type="SAM" id="SignalP"/>
    </source>
</evidence>
<dbReference type="Gene3D" id="3.20.20.80">
    <property type="entry name" value="Glycosidases"/>
    <property type="match status" value="1"/>
</dbReference>
<dbReference type="Proteomes" id="UP000799428">
    <property type="component" value="Unassembled WGS sequence"/>
</dbReference>
<evidence type="ECO:0000313" key="3">
    <source>
        <dbReference type="Proteomes" id="UP000799428"/>
    </source>
</evidence>
<dbReference type="InterPro" id="IPR005197">
    <property type="entry name" value="Glyco_hydro_71"/>
</dbReference>
<evidence type="ECO:0000313" key="2">
    <source>
        <dbReference type="EMBL" id="KAF2711327.1"/>
    </source>
</evidence>
<organism evidence="2 3">
    <name type="scientific">Pleomassaria siparia CBS 279.74</name>
    <dbReference type="NCBI Taxonomy" id="1314801"/>
    <lineage>
        <taxon>Eukaryota</taxon>
        <taxon>Fungi</taxon>
        <taxon>Dikarya</taxon>
        <taxon>Ascomycota</taxon>
        <taxon>Pezizomycotina</taxon>
        <taxon>Dothideomycetes</taxon>
        <taxon>Pleosporomycetidae</taxon>
        <taxon>Pleosporales</taxon>
        <taxon>Pleomassariaceae</taxon>
        <taxon>Pleomassaria</taxon>
    </lineage>
</organism>
<feature type="signal peptide" evidence="1">
    <location>
        <begin position="1"/>
        <end position="18"/>
    </location>
</feature>
<proteinExistence type="predicted"/>
<accession>A0A6G1KG44</accession>
<dbReference type="OrthoDB" id="3257981at2759"/>
<dbReference type="CDD" id="cd11577">
    <property type="entry name" value="GH71"/>
    <property type="match status" value="1"/>
</dbReference>
<name>A0A6G1KG44_9PLEO</name>
<dbReference type="GO" id="GO:0051118">
    <property type="term" value="F:glucan endo-1,3-alpha-glucosidase activity"/>
    <property type="evidence" value="ECO:0007669"/>
    <property type="project" value="InterPro"/>
</dbReference>
<gene>
    <name evidence="2" type="ORF">K504DRAFT_480401</name>
</gene>
<keyword evidence="1" id="KW-0732">Signal</keyword>
<keyword evidence="3" id="KW-1185">Reference proteome</keyword>
<protein>
    <submittedName>
        <fullName evidence="2">Glycoside hydrolase family 71 protein</fullName>
    </submittedName>
</protein>
<reference evidence="2" key="1">
    <citation type="journal article" date="2020" name="Stud. Mycol.">
        <title>101 Dothideomycetes genomes: a test case for predicting lifestyles and emergence of pathogens.</title>
        <authorList>
            <person name="Haridas S."/>
            <person name="Albert R."/>
            <person name="Binder M."/>
            <person name="Bloem J."/>
            <person name="Labutti K."/>
            <person name="Salamov A."/>
            <person name="Andreopoulos B."/>
            <person name="Baker S."/>
            <person name="Barry K."/>
            <person name="Bills G."/>
            <person name="Bluhm B."/>
            <person name="Cannon C."/>
            <person name="Castanera R."/>
            <person name="Culley D."/>
            <person name="Daum C."/>
            <person name="Ezra D."/>
            <person name="Gonzalez J."/>
            <person name="Henrissat B."/>
            <person name="Kuo A."/>
            <person name="Liang C."/>
            <person name="Lipzen A."/>
            <person name="Lutzoni F."/>
            <person name="Magnuson J."/>
            <person name="Mondo S."/>
            <person name="Nolan M."/>
            <person name="Ohm R."/>
            <person name="Pangilinan J."/>
            <person name="Park H.-J."/>
            <person name="Ramirez L."/>
            <person name="Alfaro M."/>
            <person name="Sun H."/>
            <person name="Tritt A."/>
            <person name="Yoshinaga Y."/>
            <person name="Zwiers L.-H."/>
            <person name="Turgeon B."/>
            <person name="Goodwin S."/>
            <person name="Spatafora J."/>
            <person name="Crous P."/>
            <person name="Grigoriev I."/>
        </authorList>
    </citation>
    <scope>NUCLEOTIDE SEQUENCE</scope>
    <source>
        <strain evidence="2">CBS 279.74</strain>
    </source>
</reference>
<dbReference type="Pfam" id="PF03659">
    <property type="entry name" value="Glyco_hydro_71"/>
    <property type="match status" value="1"/>
</dbReference>
<dbReference type="EMBL" id="MU005767">
    <property type="protein sequence ID" value="KAF2711327.1"/>
    <property type="molecule type" value="Genomic_DNA"/>
</dbReference>
<sequence length="437" mass="46779">MRFVSTFALGALVALAWCRPSARQTAGKPVFAHYMIGGITAEHTHQDVVDAKAMGMDAFAMNINIFADWSTGTVDSLFTAADELGFGLFFSFDMSPGYFNDPSQYASQLQSYLSRPSYYKYNNKALVSTFGGESVPDSSWAALKATVGDVLIVPGFDQATPSANFFDGRPSLDGMLNWNSWPTQQQGIVPVSDADDITYMSAAHSASKIFLMGISPLQYKHMDSVNNWYRRGESNLEVRLPQVLAMQPDMLEIQTWNDAGEAHYVGNIWPEPMSGSPAIIAYTEAYNHTGYKNILAPFIHAWKTGATTTAGMVPTNGLPVQGTFWHHTLLTTSDCSSDPLGKPGGVENVEDVVSGVALVAAGQTDLILVVNSGTTELGKVSLTPGYNAFKVGGLVPGKVTVQVWKGSVMVGGGSGGIEVAASAALCNYNFQVVGFPS</sequence>
<dbReference type="AlphaFoldDB" id="A0A6G1KG44"/>